<reference evidence="1 2" key="1">
    <citation type="submission" date="2019-04" db="EMBL/GenBank/DDBJ databases">
        <authorList>
            <person name="Schori C."/>
            <person name="Ahrens C."/>
        </authorList>
    </citation>
    <scope>NUCLEOTIDE SEQUENCE [LARGE SCALE GENOMIC DNA]</scope>
    <source>
        <strain evidence="1 2">DSM 2950</strain>
    </source>
</reference>
<dbReference type="EMBL" id="CP039126">
    <property type="protein sequence ID" value="QMW80020.1"/>
    <property type="molecule type" value="Genomic_DNA"/>
</dbReference>
<dbReference type="Proteomes" id="UP000515789">
    <property type="component" value="Chromosome"/>
</dbReference>
<gene>
    <name evidence="1" type="ORF">E5259_21870</name>
</gene>
<dbReference type="GeneID" id="75054574"/>
<evidence type="ECO:0000313" key="1">
    <source>
        <dbReference type="EMBL" id="QMW80020.1"/>
    </source>
</evidence>
<sequence length="96" mass="11123">MNKAIKQNTEWEPWDKVAIFSTCPQPDLIEEALEEAPDGVELRIRFGQNNGNAFHMIFNKQKVGWKDEHGLEKTTKDIGRLIEAFRVAFYTELTIN</sequence>
<name>A0A7G5MZH7_9FIRM</name>
<protein>
    <submittedName>
        <fullName evidence="1">Uncharacterized protein</fullName>
    </submittedName>
</protein>
<organism evidence="1 2">
    <name type="scientific">Blautia producta</name>
    <dbReference type="NCBI Taxonomy" id="33035"/>
    <lineage>
        <taxon>Bacteria</taxon>
        <taxon>Bacillati</taxon>
        <taxon>Bacillota</taxon>
        <taxon>Clostridia</taxon>
        <taxon>Lachnospirales</taxon>
        <taxon>Lachnospiraceae</taxon>
        <taxon>Blautia</taxon>
    </lineage>
</organism>
<accession>A0A7G5MZH7</accession>
<dbReference type="AlphaFoldDB" id="A0A7G5MZH7"/>
<dbReference type="RefSeq" id="WP_018594147.1">
    <property type="nucleotide sequence ID" value="NZ_AP031416.1"/>
</dbReference>
<evidence type="ECO:0000313" key="2">
    <source>
        <dbReference type="Proteomes" id="UP000515789"/>
    </source>
</evidence>
<proteinExistence type="predicted"/>